<evidence type="ECO:0000313" key="3">
    <source>
        <dbReference type="Proteomes" id="UP001190700"/>
    </source>
</evidence>
<feature type="region of interest" description="Disordered" evidence="1">
    <location>
        <begin position="149"/>
        <end position="220"/>
    </location>
</feature>
<gene>
    <name evidence="2" type="ORF">CYMTET_43537</name>
</gene>
<evidence type="ECO:0000313" key="2">
    <source>
        <dbReference type="EMBL" id="KAK3246948.1"/>
    </source>
</evidence>
<dbReference type="PANTHER" id="PTHR35127">
    <property type="entry name" value="OS03G0736900 PROTEIN"/>
    <property type="match status" value="1"/>
</dbReference>
<dbReference type="PANTHER" id="PTHR35127:SF1">
    <property type="entry name" value="GENOME ASSEMBLY, CHROMOSOME: A10"/>
    <property type="match status" value="1"/>
</dbReference>
<sequence>MATLSGLIAPAPRSCVAREARTSDLPCCSTSLTGSHKTREASLVMRHSTPLNRRYTLPQRSLPSRLTTECKVAGSNSGLWTDGSEEFFTAAMNGIIPALREAPFLHYVTDTGFRHEPVPSCTTEAWSNLKPDREGNTKAMFLVQRIAQPAAEPRAPAEETVESSPSHTEPPVQSRWHGLPPRVNRSRAAATAPHTPAGRWKSLPPRRRPGRARGDGQKRAATVNYLPMNEEACCGKPGNKFVAGAVGECCTHEFEEHEAPMTKWSSKTEVWGVVIQSTDFNDHDGCYMLTTTSSVSGDCTCIRYTLSPASCGGGLSQQLEDIWLRPTDAKICA</sequence>
<name>A0AAE0C391_9CHLO</name>
<dbReference type="Proteomes" id="UP001190700">
    <property type="component" value="Unassembled WGS sequence"/>
</dbReference>
<evidence type="ECO:0000256" key="1">
    <source>
        <dbReference type="SAM" id="MobiDB-lite"/>
    </source>
</evidence>
<accession>A0AAE0C391</accession>
<organism evidence="2 3">
    <name type="scientific">Cymbomonas tetramitiformis</name>
    <dbReference type="NCBI Taxonomy" id="36881"/>
    <lineage>
        <taxon>Eukaryota</taxon>
        <taxon>Viridiplantae</taxon>
        <taxon>Chlorophyta</taxon>
        <taxon>Pyramimonadophyceae</taxon>
        <taxon>Pyramimonadales</taxon>
        <taxon>Pyramimonadaceae</taxon>
        <taxon>Cymbomonas</taxon>
    </lineage>
</organism>
<keyword evidence="3" id="KW-1185">Reference proteome</keyword>
<comment type="caution">
    <text evidence="2">The sequence shown here is derived from an EMBL/GenBank/DDBJ whole genome shotgun (WGS) entry which is preliminary data.</text>
</comment>
<proteinExistence type="predicted"/>
<reference evidence="2 3" key="1">
    <citation type="journal article" date="2015" name="Genome Biol. Evol.">
        <title>Comparative Genomics of a Bacterivorous Green Alga Reveals Evolutionary Causalities and Consequences of Phago-Mixotrophic Mode of Nutrition.</title>
        <authorList>
            <person name="Burns J.A."/>
            <person name="Paasch A."/>
            <person name="Narechania A."/>
            <person name="Kim E."/>
        </authorList>
    </citation>
    <scope>NUCLEOTIDE SEQUENCE [LARGE SCALE GENOMIC DNA]</scope>
    <source>
        <strain evidence="2 3">PLY_AMNH</strain>
    </source>
</reference>
<protein>
    <submittedName>
        <fullName evidence="2">Uncharacterized protein</fullName>
    </submittedName>
</protein>
<dbReference type="EMBL" id="LGRX02029355">
    <property type="protein sequence ID" value="KAK3246948.1"/>
    <property type="molecule type" value="Genomic_DNA"/>
</dbReference>
<dbReference type="AlphaFoldDB" id="A0AAE0C391"/>